<dbReference type="EMBL" id="GL376620">
    <property type="status" value="NOT_ANNOTATED_CDS"/>
    <property type="molecule type" value="Genomic_DNA"/>
</dbReference>
<feature type="transmembrane region" description="Helical" evidence="1">
    <location>
        <begin position="418"/>
        <end position="440"/>
    </location>
</feature>
<dbReference type="OMA" id="IVAICYP"/>
<dbReference type="eggNOG" id="ENOG502RVT3">
    <property type="taxonomic scope" value="Eukaryota"/>
</dbReference>
<dbReference type="HOGENOM" id="CLU_014711_2_1_1"/>
<proteinExistence type="predicted"/>
<name>K3W6Z6_GLOUD</name>
<reference evidence="2" key="3">
    <citation type="submission" date="2015-02" db="UniProtKB">
        <authorList>
            <consortium name="EnsemblProtists"/>
        </authorList>
    </citation>
    <scope>IDENTIFICATION</scope>
    <source>
        <strain evidence="2">DAOM BR144</strain>
    </source>
</reference>
<dbReference type="EnsemblProtists" id="PYU1_T000737">
    <property type="protein sequence ID" value="PYU1_T000737"/>
    <property type="gene ID" value="PYU1_G000737"/>
</dbReference>
<keyword evidence="1" id="KW-1133">Transmembrane helix</keyword>
<feature type="transmembrane region" description="Helical" evidence="1">
    <location>
        <begin position="49"/>
        <end position="72"/>
    </location>
</feature>
<reference evidence="3" key="1">
    <citation type="journal article" date="2010" name="Genome Biol.">
        <title>Genome sequence of the necrotrophic plant pathogen Pythium ultimum reveals original pathogenicity mechanisms and effector repertoire.</title>
        <authorList>
            <person name="Levesque C.A."/>
            <person name="Brouwer H."/>
            <person name="Cano L."/>
            <person name="Hamilton J.P."/>
            <person name="Holt C."/>
            <person name="Huitema E."/>
            <person name="Raffaele S."/>
            <person name="Robideau G.P."/>
            <person name="Thines M."/>
            <person name="Win J."/>
            <person name="Zerillo M.M."/>
            <person name="Beakes G.W."/>
            <person name="Boore J.L."/>
            <person name="Busam D."/>
            <person name="Dumas B."/>
            <person name="Ferriera S."/>
            <person name="Fuerstenberg S.I."/>
            <person name="Gachon C.M."/>
            <person name="Gaulin E."/>
            <person name="Govers F."/>
            <person name="Grenville-Briggs L."/>
            <person name="Horner N."/>
            <person name="Hostetler J."/>
            <person name="Jiang R.H."/>
            <person name="Johnson J."/>
            <person name="Krajaejun T."/>
            <person name="Lin H."/>
            <person name="Meijer H.J."/>
            <person name="Moore B."/>
            <person name="Morris P."/>
            <person name="Phuntmart V."/>
            <person name="Puiu D."/>
            <person name="Shetty J."/>
            <person name="Stajich J.E."/>
            <person name="Tripathy S."/>
            <person name="Wawra S."/>
            <person name="van West P."/>
            <person name="Whitty B.R."/>
            <person name="Coutinho P.M."/>
            <person name="Henrissat B."/>
            <person name="Martin F."/>
            <person name="Thomas P.D."/>
            <person name="Tyler B.M."/>
            <person name="De Vries R.P."/>
            <person name="Kamoun S."/>
            <person name="Yandell M."/>
            <person name="Tisserat N."/>
            <person name="Buell C.R."/>
        </authorList>
    </citation>
    <scope>NUCLEOTIDE SEQUENCE</scope>
    <source>
        <strain evidence="3">DAOM:BR144</strain>
    </source>
</reference>
<dbReference type="Proteomes" id="UP000019132">
    <property type="component" value="Unassembled WGS sequence"/>
</dbReference>
<feature type="transmembrane region" description="Helical" evidence="1">
    <location>
        <begin position="207"/>
        <end position="228"/>
    </location>
</feature>
<dbReference type="InParanoid" id="K3W6Z6"/>
<feature type="transmembrane region" description="Helical" evidence="1">
    <location>
        <begin position="118"/>
        <end position="140"/>
    </location>
</feature>
<keyword evidence="1" id="KW-0812">Transmembrane</keyword>
<feature type="transmembrane region" description="Helical" evidence="1">
    <location>
        <begin position="84"/>
        <end position="102"/>
    </location>
</feature>
<evidence type="ECO:0000313" key="3">
    <source>
        <dbReference type="Proteomes" id="UP000019132"/>
    </source>
</evidence>
<sequence length="524" mass="59005">MTLLQRCSVWLSSRIPGIGATAIQSDHGYSVDRLFAFHEYCQSASRWRVALVLLLYSVPALALLLILDWIPLQDPREAWSTNTVYWARIAVMTLVITAMVLRQGQLVLPGVGLTTKKIVAIVIGTTIGYTGTLMLLANYWMFPIPFALTLGGVIFAFYLNLFGTIALSVSDRANLQRFYNYTLQVGVQASMGGVYPVYNAIFLTLDGVAQLAFVLLLPVIKLTFKYVISKTQPSQSEFTIATSSGVDIFDALYMSKCMQSCGTLAVGFGVVFVDLAQNYVAICSLSRQSHILQPKYTRDHNNRFDTTKLLPFACELLEKTKWLDSPQALRFSASDRFQISVTSQGEINRLQSLRAPEIGVAAHEADVLSTKRSMQSVAPFQPINVWRSSSSNSESRVNSTSIVRDVSRQLHMSEKVAIVEYVETVAPVFYALYLVIVFHLPNAKYYHDMANLTEAKMHNVVINIMIYAVLELLSMVYVHLMIKHHFGVSVFCQVAFSLESEWRVYQCYFFIWTLIVFQYLLIHN</sequence>
<evidence type="ECO:0000256" key="1">
    <source>
        <dbReference type="SAM" id="Phobius"/>
    </source>
</evidence>
<protein>
    <submittedName>
        <fullName evidence="2">Uncharacterized protein</fullName>
    </submittedName>
</protein>
<keyword evidence="1" id="KW-0472">Membrane</keyword>
<evidence type="ECO:0000313" key="2">
    <source>
        <dbReference type="EnsemblProtists" id="PYU1_T000737"/>
    </source>
</evidence>
<accession>K3W6Z6</accession>
<reference evidence="3" key="2">
    <citation type="submission" date="2010-04" db="EMBL/GenBank/DDBJ databases">
        <authorList>
            <person name="Buell R."/>
            <person name="Hamilton J."/>
            <person name="Hostetler J."/>
        </authorList>
    </citation>
    <scope>NUCLEOTIDE SEQUENCE [LARGE SCALE GENOMIC DNA]</scope>
    <source>
        <strain evidence="3">DAOM:BR144</strain>
    </source>
</reference>
<feature type="transmembrane region" description="Helical" evidence="1">
    <location>
        <begin position="460"/>
        <end position="482"/>
    </location>
</feature>
<organism evidence="2 3">
    <name type="scientific">Globisporangium ultimum (strain ATCC 200006 / CBS 805.95 / DAOM BR144)</name>
    <name type="common">Pythium ultimum</name>
    <dbReference type="NCBI Taxonomy" id="431595"/>
    <lineage>
        <taxon>Eukaryota</taxon>
        <taxon>Sar</taxon>
        <taxon>Stramenopiles</taxon>
        <taxon>Oomycota</taxon>
        <taxon>Peronosporomycetes</taxon>
        <taxon>Pythiales</taxon>
        <taxon>Pythiaceae</taxon>
        <taxon>Globisporangium</taxon>
    </lineage>
</organism>
<dbReference type="AlphaFoldDB" id="K3W6Z6"/>
<feature type="transmembrane region" description="Helical" evidence="1">
    <location>
        <begin position="502"/>
        <end position="522"/>
    </location>
</feature>
<feature type="transmembrane region" description="Helical" evidence="1">
    <location>
        <begin position="146"/>
        <end position="169"/>
    </location>
</feature>
<keyword evidence="3" id="KW-1185">Reference proteome</keyword>
<dbReference type="VEuPathDB" id="FungiDB:PYU1_G000737"/>